<dbReference type="KEGG" id="mbr:MONBRDRAFT_34400"/>
<dbReference type="Pfam" id="PF04051">
    <property type="entry name" value="TRAPP"/>
    <property type="match status" value="1"/>
</dbReference>
<comment type="subunit">
    <text evidence="8">Homodimer.</text>
</comment>
<dbReference type="eggNOG" id="KOG3330">
    <property type="taxonomic scope" value="Eukaryota"/>
</dbReference>
<dbReference type="OMA" id="MVQMQVQ"/>
<dbReference type="GO" id="GO:0016236">
    <property type="term" value="P:macroautophagy"/>
    <property type="evidence" value="ECO:0007669"/>
    <property type="project" value="UniProtKB-ARBA"/>
</dbReference>
<proteinExistence type="inferred from homology"/>
<dbReference type="SUPFAM" id="SSF111126">
    <property type="entry name" value="Ligand-binding domain in the NO signalling and Golgi transport"/>
    <property type="match status" value="1"/>
</dbReference>
<comment type="subcellular location">
    <subcellularLocation>
        <location evidence="2">Endoplasmic reticulum</location>
    </subcellularLocation>
    <subcellularLocation>
        <location evidence="1 8">Golgi apparatus</location>
        <location evidence="1 8">cis-Golgi network</location>
    </subcellularLocation>
</comment>
<dbReference type="GO" id="GO:0033106">
    <property type="term" value="C:cis-Golgi network membrane"/>
    <property type="evidence" value="ECO:0000318"/>
    <property type="project" value="GO_Central"/>
</dbReference>
<keyword evidence="10" id="KW-1185">Reference proteome</keyword>
<dbReference type="GeneID" id="5895296"/>
<dbReference type="FunFam" id="3.30.1380.20:FF:000001">
    <property type="entry name" value="Trafficking protein particle complex subunit BET3"/>
    <property type="match status" value="1"/>
</dbReference>
<dbReference type="InterPro" id="IPR007194">
    <property type="entry name" value="TRAPP_component"/>
</dbReference>
<dbReference type="GO" id="GO:0005829">
    <property type="term" value="C:cytosol"/>
    <property type="evidence" value="ECO:0000318"/>
    <property type="project" value="GO_Central"/>
</dbReference>
<organism evidence="9 10">
    <name type="scientific">Monosiga brevicollis</name>
    <name type="common">Choanoflagellate</name>
    <dbReference type="NCBI Taxonomy" id="81824"/>
    <lineage>
        <taxon>Eukaryota</taxon>
        <taxon>Choanoflagellata</taxon>
        <taxon>Craspedida</taxon>
        <taxon>Salpingoecidae</taxon>
        <taxon>Monosiga</taxon>
    </lineage>
</organism>
<name>A9VBF9_MONBE</name>
<dbReference type="EMBL" id="CH991576">
    <property type="protein sequence ID" value="EDQ85232.1"/>
    <property type="molecule type" value="Genomic_DNA"/>
</dbReference>
<dbReference type="STRING" id="81824.A9VBF9"/>
<dbReference type="GO" id="GO:0006888">
    <property type="term" value="P:endoplasmic reticulum to Golgi vesicle-mediated transport"/>
    <property type="evidence" value="ECO:0000318"/>
    <property type="project" value="GO_Central"/>
</dbReference>
<dbReference type="FunCoup" id="A9VBF9">
    <property type="interactions" value="1583"/>
</dbReference>
<protein>
    <recommendedName>
        <fullName evidence="8">Trafficking protein particle complex subunit</fullName>
    </recommendedName>
</protein>
<dbReference type="CDD" id="cd14942">
    <property type="entry name" value="TRAPPC3_bet3"/>
    <property type="match status" value="1"/>
</dbReference>
<evidence type="ECO:0000313" key="9">
    <source>
        <dbReference type="EMBL" id="EDQ85232.1"/>
    </source>
</evidence>
<sequence>MGLALCGQVAQLLEDYEDDEDVNQQLDRMGFNIGVRIVDDFFSHTNQDYRCASFQEACNVIAKDGFRRYLGVVPNLAKWSPERTECYFILEDNPLVTFTEVPENHRGLLFSNILAGVIRGALETISFRSEVKFTQDALRGDPTTEIRVRLIEETSDEPLPED</sequence>
<dbReference type="AlphaFoldDB" id="A9VBF9"/>
<keyword evidence="5" id="KW-0256">Endoplasmic reticulum</keyword>
<dbReference type="PIRSF" id="PIRSF018293">
    <property type="entry name" value="TRAPP_I_complex_Bet3"/>
    <property type="match status" value="1"/>
</dbReference>
<evidence type="ECO:0000256" key="4">
    <source>
        <dbReference type="ARBA" id="ARBA00022448"/>
    </source>
</evidence>
<dbReference type="Proteomes" id="UP000001357">
    <property type="component" value="Unassembled WGS sequence"/>
</dbReference>
<dbReference type="GO" id="GO:0005783">
    <property type="term" value="C:endoplasmic reticulum"/>
    <property type="evidence" value="ECO:0007669"/>
    <property type="project" value="UniProtKB-SubCell"/>
</dbReference>
<accession>A9VBF9</accession>
<reference evidence="9 10" key="1">
    <citation type="journal article" date="2008" name="Nature">
        <title>The genome of the choanoflagellate Monosiga brevicollis and the origin of metazoans.</title>
        <authorList>
            <consortium name="JGI Sequencing"/>
            <person name="King N."/>
            <person name="Westbrook M.J."/>
            <person name="Young S.L."/>
            <person name="Kuo A."/>
            <person name="Abedin M."/>
            <person name="Chapman J."/>
            <person name="Fairclough S."/>
            <person name="Hellsten U."/>
            <person name="Isogai Y."/>
            <person name="Letunic I."/>
            <person name="Marr M."/>
            <person name="Pincus D."/>
            <person name="Putnam N."/>
            <person name="Rokas A."/>
            <person name="Wright K.J."/>
            <person name="Zuzow R."/>
            <person name="Dirks W."/>
            <person name="Good M."/>
            <person name="Goodstein D."/>
            <person name="Lemons D."/>
            <person name="Li W."/>
            <person name="Lyons J.B."/>
            <person name="Morris A."/>
            <person name="Nichols S."/>
            <person name="Richter D.J."/>
            <person name="Salamov A."/>
            <person name="Bork P."/>
            <person name="Lim W.A."/>
            <person name="Manning G."/>
            <person name="Miller W.T."/>
            <person name="McGinnis W."/>
            <person name="Shapiro H."/>
            <person name="Tjian R."/>
            <person name="Grigoriev I.V."/>
            <person name="Rokhsar D."/>
        </authorList>
    </citation>
    <scope>NUCLEOTIDE SEQUENCE [LARGE SCALE GENOMIC DNA]</scope>
    <source>
        <strain evidence="10">MX1 / ATCC 50154</strain>
    </source>
</reference>
<dbReference type="InParanoid" id="A9VBF9"/>
<evidence type="ECO:0000313" key="10">
    <source>
        <dbReference type="Proteomes" id="UP000001357"/>
    </source>
</evidence>
<evidence type="ECO:0000256" key="3">
    <source>
        <dbReference type="ARBA" id="ARBA00006218"/>
    </source>
</evidence>
<evidence type="ECO:0000256" key="8">
    <source>
        <dbReference type="PIRNR" id="PIRNR018293"/>
    </source>
</evidence>
<dbReference type="InterPro" id="IPR024096">
    <property type="entry name" value="NO_sig/Golgi_transp_ligand-bd"/>
</dbReference>
<dbReference type="GO" id="GO:0030008">
    <property type="term" value="C:TRAPP complex"/>
    <property type="evidence" value="ECO:0000318"/>
    <property type="project" value="GO_Central"/>
</dbReference>
<keyword evidence="6 8" id="KW-0931">ER-Golgi transport</keyword>
<dbReference type="RefSeq" id="XP_001750057.1">
    <property type="nucleotide sequence ID" value="XM_001750005.1"/>
</dbReference>
<evidence type="ECO:0000256" key="5">
    <source>
        <dbReference type="ARBA" id="ARBA00022824"/>
    </source>
</evidence>
<evidence type="ECO:0000256" key="2">
    <source>
        <dbReference type="ARBA" id="ARBA00004240"/>
    </source>
</evidence>
<evidence type="ECO:0000256" key="7">
    <source>
        <dbReference type="ARBA" id="ARBA00023034"/>
    </source>
</evidence>
<gene>
    <name evidence="9" type="ORF">MONBRDRAFT_34400</name>
</gene>
<comment type="similarity">
    <text evidence="3 8">Belongs to the TRAPP small subunits family. BET3 subfamily.</text>
</comment>
<evidence type="ECO:0000256" key="6">
    <source>
        <dbReference type="ARBA" id="ARBA00022892"/>
    </source>
</evidence>
<keyword evidence="4 8" id="KW-0813">Transport</keyword>
<evidence type="ECO:0000256" key="1">
    <source>
        <dbReference type="ARBA" id="ARBA00004222"/>
    </source>
</evidence>
<dbReference type="PANTHER" id="PTHR13048">
    <property type="entry name" value="TRAFFICKING PROTEIN PARTICLE COMPLEX SUBUNIT 3"/>
    <property type="match status" value="1"/>
</dbReference>
<dbReference type="InterPro" id="IPR016721">
    <property type="entry name" value="Bet3"/>
</dbReference>
<keyword evidence="7 8" id="KW-0333">Golgi apparatus</keyword>
<dbReference type="Gene3D" id="3.30.1380.20">
    <property type="entry name" value="Trafficking protein particle complex subunit 3"/>
    <property type="match status" value="1"/>
</dbReference>
<dbReference type="GO" id="GO:0006891">
    <property type="term" value="P:intra-Golgi vesicle-mediated transport"/>
    <property type="evidence" value="ECO:0000318"/>
    <property type="project" value="GO_Central"/>
</dbReference>
<comment type="function">
    <text evidence="8">May play a role in vesicular transport from endoplasmic reticulum to Golgi.</text>
</comment>